<name>A0A6N8I1X6_9FIRM</name>
<dbReference type="GO" id="GO:0019867">
    <property type="term" value="C:outer membrane"/>
    <property type="evidence" value="ECO:0007669"/>
    <property type="project" value="InterPro"/>
</dbReference>
<sequence>MRKKLEPVFRFFQRLAKTMKNACHSGLLRRAGASVSGAKARICRFFMGLWKNLNSARRAGLFRQLAATVCGRKEVALLFLRERILDRDSALRSALLKQGAALFLMVLVTVGSVETVMASTHLATVTCDGAASRVEMTSPETDQILLKAGVQTGPDDLISRSDDPDHAGDVLITVKTARKVNVEADGTDKTVTAHYGDTVGDVLDQAGVSLDSDDLVTPAESKPVEDGTGIQVTRMVRVTVAVDGAKVSATVKEGSVSDAVRQAGVSLGSEDTLNVSPDETVNQGMEIDVSRVTYKEETETREVPFQKITQKDSSLAAGKTKIKTAGKNGSAQVVLRRKLVDGKVAETQTVSTSVVTKPVDQVTLVGTKKTAVRAVGSNGTLTDKSGKTIKYKKVLTGKCSCYTGGGWTSTGAKAAFGRVAVNPNLIPYGTKLYIASPDGKLVYGYAVASDTGGAAMRGIIIADLYYDSYSQCMKIGTRTMNVYVL</sequence>
<dbReference type="InterPro" id="IPR007137">
    <property type="entry name" value="DUF348"/>
</dbReference>
<dbReference type="GO" id="GO:0009254">
    <property type="term" value="P:peptidoglycan turnover"/>
    <property type="evidence" value="ECO:0007669"/>
    <property type="project" value="InterPro"/>
</dbReference>
<keyword evidence="4" id="KW-1185">Reference proteome</keyword>
<dbReference type="Gene3D" id="2.40.40.10">
    <property type="entry name" value="RlpA-like domain"/>
    <property type="match status" value="1"/>
</dbReference>
<feature type="domain" description="G5" evidence="2">
    <location>
        <begin position="289"/>
        <end position="369"/>
    </location>
</feature>
<dbReference type="InterPro" id="IPR010611">
    <property type="entry name" value="3D_dom"/>
</dbReference>
<protein>
    <submittedName>
        <fullName evidence="3">G5 domain protein</fullName>
    </submittedName>
</protein>
<evidence type="ECO:0000313" key="3">
    <source>
        <dbReference type="EMBL" id="MVB12111.1"/>
    </source>
</evidence>
<organism evidence="3 4">
    <name type="scientific">Caproicibacter fermentans</name>
    <dbReference type="NCBI Taxonomy" id="2576756"/>
    <lineage>
        <taxon>Bacteria</taxon>
        <taxon>Bacillati</taxon>
        <taxon>Bacillota</taxon>
        <taxon>Clostridia</taxon>
        <taxon>Eubacteriales</taxon>
        <taxon>Acutalibacteraceae</taxon>
        <taxon>Caproicibacter</taxon>
    </lineage>
</organism>
<dbReference type="Pfam" id="PF06725">
    <property type="entry name" value="3D"/>
    <property type="match status" value="1"/>
</dbReference>
<dbReference type="InterPro" id="IPR036908">
    <property type="entry name" value="RlpA-like_sf"/>
</dbReference>
<comment type="caution">
    <text evidence="3">The sequence shown here is derived from an EMBL/GenBank/DDBJ whole genome shotgun (WGS) entry which is preliminary data.</text>
</comment>
<evidence type="ECO:0000313" key="4">
    <source>
        <dbReference type="Proteomes" id="UP000469440"/>
    </source>
</evidence>
<dbReference type="EMBL" id="VWXL01000084">
    <property type="protein sequence ID" value="MVB12111.1"/>
    <property type="molecule type" value="Genomic_DNA"/>
</dbReference>
<accession>A0A6N8I1X6</accession>
<dbReference type="RefSeq" id="WP_156991005.1">
    <property type="nucleotide sequence ID" value="NZ_VWXL01000084.1"/>
</dbReference>
<reference evidence="3 4" key="1">
    <citation type="submission" date="2019-09" db="EMBL/GenBank/DDBJ databases">
        <title>Genome sequence of Clostridium sp. EA1.</title>
        <authorList>
            <person name="Poehlein A."/>
            <person name="Bengelsdorf F.R."/>
            <person name="Daniel R."/>
        </authorList>
    </citation>
    <scope>NUCLEOTIDE SEQUENCE [LARGE SCALE GENOMIC DNA]</scope>
    <source>
        <strain evidence="3 4">EA1</strain>
    </source>
</reference>
<dbReference type="Pfam" id="PF07501">
    <property type="entry name" value="G5"/>
    <property type="match status" value="1"/>
</dbReference>
<dbReference type="AlphaFoldDB" id="A0A6N8I1X6"/>
<dbReference type="SMART" id="SM01208">
    <property type="entry name" value="G5"/>
    <property type="match status" value="1"/>
</dbReference>
<dbReference type="InterPro" id="IPR011098">
    <property type="entry name" value="G5_dom"/>
</dbReference>
<dbReference type="Proteomes" id="UP000469440">
    <property type="component" value="Unassembled WGS sequence"/>
</dbReference>
<evidence type="ECO:0000259" key="2">
    <source>
        <dbReference type="PROSITE" id="PS51109"/>
    </source>
</evidence>
<proteinExistence type="predicted"/>
<dbReference type="CDD" id="cd14667">
    <property type="entry name" value="3D_containing_proteins"/>
    <property type="match status" value="1"/>
</dbReference>
<dbReference type="InterPro" id="IPR059180">
    <property type="entry name" value="3D_YorM"/>
</dbReference>
<dbReference type="SUPFAM" id="SSF50685">
    <property type="entry name" value="Barwin-like endoglucanases"/>
    <property type="match status" value="1"/>
</dbReference>
<dbReference type="PANTHER" id="PTHR39160:SF4">
    <property type="entry name" value="RESUSCITATION-PROMOTING FACTOR RPFB"/>
    <property type="match status" value="1"/>
</dbReference>
<gene>
    <name evidence="3" type="ORF">CAFE_28430</name>
</gene>
<dbReference type="GO" id="GO:0004553">
    <property type="term" value="F:hydrolase activity, hydrolyzing O-glycosyl compounds"/>
    <property type="evidence" value="ECO:0007669"/>
    <property type="project" value="InterPro"/>
</dbReference>
<dbReference type="Pfam" id="PF03990">
    <property type="entry name" value="DUF348"/>
    <property type="match status" value="2"/>
</dbReference>
<dbReference type="OrthoDB" id="9798935at2"/>
<dbReference type="InterPro" id="IPR051933">
    <property type="entry name" value="Resuscitation_pf_RpfB"/>
</dbReference>
<dbReference type="PROSITE" id="PS51109">
    <property type="entry name" value="G5"/>
    <property type="match status" value="1"/>
</dbReference>
<evidence type="ECO:0000256" key="1">
    <source>
        <dbReference type="ARBA" id="ARBA00022729"/>
    </source>
</evidence>
<dbReference type="Gene3D" id="2.20.230.10">
    <property type="entry name" value="Resuscitation-promoting factor rpfb"/>
    <property type="match status" value="1"/>
</dbReference>
<dbReference type="PANTHER" id="PTHR39160">
    <property type="entry name" value="CELL WALL-BINDING PROTEIN YOCH"/>
    <property type="match status" value="1"/>
</dbReference>
<keyword evidence="1" id="KW-0732">Signal</keyword>